<protein>
    <submittedName>
        <fullName evidence="1">Uncharacterized protein</fullName>
    </submittedName>
</protein>
<organism evidence="1">
    <name type="scientific">Medicago truncatula</name>
    <name type="common">Barrel medic</name>
    <name type="synonym">Medicago tribuloides</name>
    <dbReference type="NCBI Taxonomy" id="3880"/>
    <lineage>
        <taxon>Eukaryota</taxon>
        <taxon>Viridiplantae</taxon>
        <taxon>Streptophyta</taxon>
        <taxon>Embryophyta</taxon>
        <taxon>Tracheophyta</taxon>
        <taxon>Spermatophyta</taxon>
        <taxon>Magnoliopsida</taxon>
        <taxon>eudicotyledons</taxon>
        <taxon>Gunneridae</taxon>
        <taxon>Pentapetalae</taxon>
        <taxon>rosids</taxon>
        <taxon>fabids</taxon>
        <taxon>Fabales</taxon>
        <taxon>Fabaceae</taxon>
        <taxon>Papilionoideae</taxon>
        <taxon>50 kb inversion clade</taxon>
        <taxon>NPAAA clade</taxon>
        <taxon>Hologalegina</taxon>
        <taxon>IRL clade</taxon>
        <taxon>Trifolieae</taxon>
        <taxon>Medicago</taxon>
    </lineage>
</organism>
<sequence length="47" mass="5160">MTSSVKSSEWANQILSDDTSEILIMLQCSAVYNTVCGDKFKLRCAGD</sequence>
<gene>
    <name evidence="1" type="ORF">MtrDRAFT_AC157488g7v2</name>
</gene>
<proteinExistence type="predicted"/>
<accession>A2Q4H4</accession>
<dbReference type="EMBL" id="AC157488">
    <property type="protein sequence ID" value="ABN08524.1"/>
    <property type="molecule type" value="Genomic_DNA"/>
</dbReference>
<dbReference type="AlphaFoldDB" id="A2Q4H4"/>
<name>A2Q4H4_MEDTR</name>
<evidence type="ECO:0000313" key="1">
    <source>
        <dbReference type="EMBL" id="ABN08524.1"/>
    </source>
</evidence>
<reference evidence="1" key="2">
    <citation type="submission" date="2007-03" db="EMBL/GenBank/DDBJ databases">
        <authorList>
            <consortium name="The International Medicago Genome Annotation Group"/>
        </authorList>
    </citation>
    <scope>NUCLEOTIDE SEQUENCE</scope>
</reference>
<reference evidence="1" key="1">
    <citation type="submission" date="2005-02" db="EMBL/GenBank/DDBJ databases">
        <authorList>
            <person name="Town C.D."/>
        </authorList>
    </citation>
    <scope>NUCLEOTIDE SEQUENCE</scope>
</reference>